<dbReference type="AlphaFoldDB" id="A0A0F0LPH9"/>
<keyword evidence="2" id="KW-1185">Reference proteome</keyword>
<protein>
    <submittedName>
        <fullName evidence="1">Uncharacterized protein</fullName>
    </submittedName>
</protein>
<gene>
    <name evidence="1" type="ORF">RS86_01652</name>
</gene>
<sequence length="36" mass="4244">MRPNKDLEKPQQQSYWWVLKLVAYAAVKLIIESLPS</sequence>
<comment type="caution">
    <text evidence="1">The sequence shown here is derived from an EMBL/GenBank/DDBJ whole genome shotgun (WGS) entry which is preliminary data.</text>
</comment>
<reference evidence="1 2" key="1">
    <citation type="submission" date="2015-02" db="EMBL/GenBank/DDBJ databases">
        <title>Draft genome sequences of ten Microbacterium spp. with emphasis on heavy metal contaminated environments.</title>
        <authorList>
            <person name="Corretto E."/>
        </authorList>
    </citation>
    <scope>NUCLEOTIDE SEQUENCE [LARGE SCALE GENOMIC DNA]</scope>
    <source>
        <strain evidence="1 2">ARN176</strain>
    </source>
</reference>
<name>A0A0F0LPH9_9MICO</name>
<evidence type="ECO:0000313" key="2">
    <source>
        <dbReference type="Proteomes" id="UP000033740"/>
    </source>
</evidence>
<evidence type="ECO:0000313" key="1">
    <source>
        <dbReference type="EMBL" id="KJL33431.1"/>
    </source>
</evidence>
<dbReference type="EMBL" id="JYIX01000033">
    <property type="protein sequence ID" value="KJL33431.1"/>
    <property type="molecule type" value="Genomic_DNA"/>
</dbReference>
<proteinExistence type="predicted"/>
<organism evidence="1 2">
    <name type="scientific">Microbacterium azadirachtae</name>
    <dbReference type="NCBI Taxonomy" id="582680"/>
    <lineage>
        <taxon>Bacteria</taxon>
        <taxon>Bacillati</taxon>
        <taxon>Actinomycetota</taxon>
        <taxon>Actinomycetes</taxon>
        <taxon>Micrococcales</taxon>
        <taxon>Microbacteriaceae</taxon>
        <taxon>Microbacterium</taxon>
    </lineage>
</organism>
<accession>A0A0F0LPH9</accession>
<dbReference type="Proteomes" id="UP000033740">
    <property type="component" value="Unassembled WGS sequence"/>
</dbReference>